<feature type="compositionally biased region" description="Low complexity" evidence="1">
    <location>
        <begin position="20"/>
        <end position="44"/>
    </location>
</feature>
<feature type="region of interest" description="Disordered" evidence="1">
    <location>
        <begin position="1"/>
        <end position="191"/>
    </location>
</feature>
<feature type="compositionally biased region" description="Basic and acidic residues" evidence="1">
    <location>
        <begin position="53"/>
        <end position="68"/>
    </location>
</feature>
<reference evidence="2" key="1">
    <citation type="submission" date="2015-12" db="EMBL/GenBank/DDBJ databases">
        <title>Update maize B73 reference genome by single molecule sequencing technologies.</title>
        <authorList>
            <consortium name="Maize Genome Sequencing Project"/>
            <person name="Ware D."/>
        </authorList>
    </citation>
    <scope>NUCLEOTIDE SEQUENCE [LARGE SCALE GENOMIC DNA]</scope>
    <source>
        <tissue evidence="2">Seedling</tissue>
    </source>
</reference>
<protein>
    <submittedName>
        <fullName evidence="2">Helix-loop-helix DNA-binding domain containing protein</fullName>
    </submittedName>
</protein>
<accession>A0A1D6L3M4</accession>
<feature type="compositionally biased region" description="Pro residues" evidence="1">
    <location>
        <begin position="10"/>
        <end position="19"/>
    </location>
</feature>
<feature type="compositionally biased region" description="Pro residues" evidence="1">
    <location>
        <begin position="106"/>
        <end position="116"/>
    </location>
</feature>
<proteinExistence type="predicted"/>
<feature type="compositionally biased region" description="Basic and acidic residues" evidence="1">
    <location>
        <begin position="172"/>
        <end position="184"/>
    </location>
</feature>
<evidence type="ECO:0000313" key="2">
    <source>
        <dbReference type="EMBL" id="ONM09041.1"/>
    </source>
</evidence>
<organism evidence="2">
    <name type="scientific">Zea mays</name>
    <name type="common">Maize</name>
    <dbReference type="NCBI Taxonomy" id="4577"/>
    <lineage>
        <taxon>Eukaryota</taxon>
        <taxon>Viridiplantae</taxon>
        <taxon>Streptophyta</taxon>
        <taxon>Embryophyta</taxon>
        <taxon>Tracheophyta</taxon>
        <taxon>Spermatophyta</taxon>
        <taxon>Magnoliopsida</taxon>
        <taxon>Liliopsida</taxon>
        <taxon>Poales</taxon>
        <taxon>Poaceae</taxon>
        <taxon>PACMAD clade</taxon>
        <taxon>Panicoideae</taxon>
        <taxon>Andropogonodae</taxon>
        <taxon>Andropogoneae</taxon>
        <taxon>Tripsacinae</taxon>
        <taxon>Zea</taxon>
    </lineage>
</organism>
<dbReference type="GO" id="GO:0003677">
    <property type="term" value="F:DNA binding"/>
    <property type="evidence" value="ECO:0007669"/>
    <property type="project" value="UniProtKB-KW"/>
</dbReference>
<keyword evidence="2" id="KW-0238">DNA-binding</keyword>
<feature type="compositionally biased region" description="Basic residues" evidence="1">
    <location>
        <begin position="78"/>
        <end position="88"/>
    </location>
</feature>
<evidence type="ECO:0000256" key="1">
    <source>
        <dbReference type="SAM" id="MobiDB-lite"/>
    </source>
</evidence>
<dbReference type="EMBL" id="CM007647">
    <property type="protein sequence ID" value="ONM09041.1"/>
    <property type="molecule type" value="Genomic_DNA"/>
</dbReference>
<sequence>MPRLPLSPRISPPPPPQISPSPLSQVLNPSTASSPTASAAAASPRQTRLQGDSSRRRDNILQRREAVRDPAAGAHQGQRLHRQQRRRAGLPPATSGSPEATTTAPVPSPSVTPTPSSPRQVRSRLSLLPTHSWTTEDVAASSPSPQQSRRPPRPDLGKPGSPWKVRAVHSSMEGRDPRPGHHADPLYPSNASLPSVVRDLALPRGPKLYRWWIARDFALPSRPSHHPCPKPEIRAVDPPPSTAPWMADLPVPRPRRPRITSSSSRRPRHHHHHLEFDVSRSPCQRAWGLGGRCRWRGGLRQA</sequence>
<name>A0A1D6L3M4_MAIZE</name>
<dbReference type="AlphaFoldDB" id="A0A1D6L3M4"/>
<gene>
    <name evidence="2" type="ORF">ZEAMMB73_Zm00001d033957</name>
</gene>
<feature type="region of interest" description="Disordered" evidence="1">
    <location>
        <begin position="233"/>
        <end position="273"/>
    </location>
</feature>
<dbReference type="OMA" id="WIARDFA"/>